<dbReference type="InterPro" id="IPR012413">
    <property type="entry name" value="BA14K"/>
</dbReference>
<dbReference type="Proteomes" id="UP001059475">
    <property type="component" value="Chromosome"/>
</dbReference>
<evidence type="ECO:0000256" key="5">
    <source>
        <dbReference type="ARBA" id="ARBA00022734"/>
    </source>
</evidence>
<organism evidence="8 9">
    <name type="scientific">Bartonella harrusi</name>
    <dbReference type="NCBI Taxonomy" id="2961895"/>
    <lineage>
        <taxon>Bacteria</taxon>
        <taxon>Pseudomonadati</taxon>
        <taxon>Pseudomonadota</taxon>
        <taxon>Alphaproteobacteria</taxon>
        <taxon>Hyphomicrobiales</taxon>
        <taxon>Bartonellaceae</taxon>
        <taxon>Bartonella</taxon>
    </lineage>
</organism>
<comment type="function">
    <text evidence="6">Has immunoglobulin-binding and hemagglutination properties, and can bind to mannose. Essential for virulence. May be involved in LPS biosynthesis or polysaccharide transport.</text>
</comment>
<comment type="similarity">
    <text evidence="2">Belongs to the BA14k family.</text>
</comment>
<sequence length="239" mass="28037">MRKITRLAVLSAMSTATVLIPLSTTLADMASFHRESVTRRIEDMRKEMDHSMKRMKAETHFPSHSFRIRSEDYSSRSVLNKYHPSYDSKKYHHHHHYHIDHKRREKSHRHVERETYHYVEREKTKYRNVYVNRDNSGNALAAGVLGLAAGAILGNVLKQPAQPQIIYQMPPQNQVVYQRVPQNQVVYQVQESVEYLPLEQTSTAKWLEYCRKKYRSFNPQTGTFRGHDGLDHVCYAPVN</sequence>
<proteinExistence type="inferred from homology"/>
<evidence type="ECO:0000256" key="7">
    <source>
        <dbReference type="SAM" id="SignalP"/>
    </source>
</evidence>
<evidence type="ECO:0000256" key="1">
    <source>
        <dbReference type="ARBA" id="ARBA00004167"/>
    </source>
</evidence>
<name>A0ABY5ERP4_9HYPH</name>
<keyword evidence="4" id="KW-1003">Cell membrane</keyword>
<dbReference type="RefSeq" id="WP_254769856.1">
    <property type="nucleotide sequence ID" value="NZ_CP101114.1"/>
</dbReference>
<evidence type="ECO:0000256" key="4">
    <source>
        <dbReference type="ARBA" id="ARBA00022475"/>
    </source>
</evidence>
<dbReference type="EMBL" id="CP101114">
    <property type="protein sequence ID" value="UTO27942.1"/>
    <property type="molecule type" value="Genomic_DNA"/>
</dbReference>
<gene>
    <name evidence="8" type="ORF">NMK50_06850</name>
</gene>
<reference evidence="8" key="1">
    <citation type="submission" date="2022-07" db="EMBL/GenBank/DDBJ databases">
        <title>First report of Bartonella spp. in marsupials in Brazil, with a description of Bartonella harrusi sp. nov. and new proposal for taxonomic reclassification of species of the genus Bartonella.</title>
        <authorList>
            <person name="Amaral R.B."/>
        </authorList>
    </citation>
    <scope>NUCLEOTIDE SEQUENCE</scope>
    <source>
        <strain evidence="8">117A</strain>
    </source>
</reference>
<keyword evidence="7" id="KW-0732">Signal</keyword>
<accession>A0ABY5ERP4</accession>
<comment type="subcellular location">
    <subcellularLocation>
        <location evidence="1">Membrane</location>
        <topology evidence="1">Single-pass membrane protein</topology>
    </subcellularLocation>
</comment>
<feature type="signal peptide" evidence="7">
    <location>
        <begin position="1"/>
        <end position="27"/>
    </location>
</feature>
<evidence type="ECO:0000313" key="9">
    <source>
        <dbReference type="Proteomes" id="UP001059475"/>
    </source>
</evidence>
<dbReference type="Pfam" id="PF07886">
    <property type="entry name" value="BA14K"/>
    <property type="match status" value="1"/>
</dbReference>
<evidence type="ECO:0000256" key="6">
    <source>
        <dbReference type="ARBA" id="ARBA00025321"/>
    </source>
</evidence>
<feature type="chain" id="PRO_5045543250" description="Lectin-like protein BA14k" evidence="7">
    <location>
        <begin position="28"/>
        <end position="239"/>
    </location>
</feature>
<protein>
    <recommendedName>
        <fullName evidence="3">Lectin-like protein BA14k</fullName>
    </recommendedName>
</protein>
<keyword evidence="5" id="KW-0430">Lectin</keyword>
<evidence type="ECO:0000256" key="2">
    <source>
        <dbReference type="ARBA" id="ARBA00010270"/>
    </source>
</evidence>
<evidence type="ECO:0000256" key="3">
    <source>
        <dbReference type="ARBA" id="ARBA00020552"/>
    </source>
</evidence>
<evidence type="ECO:0000313" key="8">
    <source>
        <dbReference type="EMBL" id="UTO27942.1"/>
    </source>
</evidence>
<keyword evidence="4" id="KW-0472">Membrane</keyword>
<keyword evidence="9" id="KW-1185">Reference proteome</keyword>